<reference evidence="1 2" key="1">
    <citation type="submission" date="2021-04" db="EMBL/GenBank/DDBJ databases">
        <title>Genome analysis of Polyangium sp.</title>
        <authorList>
            <person name="Li Y."/>
            <person name="Wang J."/>
        </authorList>
    </citation>
    <scope>NUCLEOTIDE SEQUENCE [LARGE SCALE GENOMIC DNA]</scope>
    <source>
        <strain evidence="1 2">SDU14</strain>
    </source>
</reference>
<evidence type="ECO:0000313" key="1">
    <source>
        <dbReference type="EMBL" id="MDC3982296.1"/>
    </source>
</evidence>
<keyword evidence="2" id="KW-1185">Reference proteome</keyword>
<proteinExistence type="predicted"/>
<dbReference type="AlphaFoldDB" id="A0A9X4ASA2"/>
<protein>
    <submittedName>
        <fullName evidence="1">Uncharacterized protein</fullName>
    </submittedName>
</protein>
<accession>A0A9X4ASA2</accession>
<sequence length="248" mass="27127">MRRLRLLNLSDLKLGLDDLFTQRLPALTLSSLGKGYVPSLKLKKELVDDLPPALTGGRPLAEELDETDRAHDGFGAALYYTTEVYLRLPGADPALVAAAKRIRAAFIPELEDLRDSYADEAAAAVRRKDDLPALEADLKLFPTAKGGTLHDWAIAYLAAGEKLSTLLSKRADVETDGRKHASKLRSETVALLNRVRNAIADDVATMPELPRDLDAQIFGYLDELEQRREVANRAAKAAKEKKDAAAIG</sequence>
<gene>
    <name evidence="1" type="ORF">KEG57_17390</name>
</gene>
<name>A0A9X4ASA2_9BACT</name>
<dbReference type="EMBL" id="JAGTJJ010000007">
    <property type="protein sequence ID" value="MDC3982296.1"/>
    <property type="molecule type" value="Genomic_DNA"/>
</dbReference>
<dbReference type="RefSeq" id="WP_272420781.1">
    <property type="nucleotide sequence ID" value="NZ_JAGTJJ010000007.1"/>
</dbReference>
<evidence type="ECO:0000313" key="2">
    <source>
        <dbReference type="Proteomes" id="UP001151081"/>
    </source>
</evidence>
<dbReference type="Proteomes" id="UP001151081">
    <property type="component" value="Unassembled WGS sequence"/>
</dbReference>
<comment type="caution">
    <text evidence="1">The sequence shown here is derived from an EMBL/GenBank/DDBJ whole genome shotgun (WGS) entry which is preliminary data.</text>
</comment>
<organism evidence="1 2">
    <name type="scientific">Polyangium jinanense</name>
    <dbReference type="NCBI Taxonomy" id="2829994"/>
    <lineage>
        <taxon>Bacteria</taxon>
        <taxon>Pseudomonadati</taxon>
        <taxon>Myxococcota</taxon>
        <taxon>Polyangia</taxon>
        <taxon>Polyangiales</taxon>
        <taxon>Polyangiaceae</taxon>
        <taxon>Polyangium</taxon>
    </lineage>
</organism>